<sequence length="165" mass="18493">MKHTAISFLDTPIGKLKIVGDELAIKLVAFTDEEERSTDGKVPVVVRNCKFQLKEYFEGKRKEFDLPLDPNGTEFQKEVWQELLQIPFGRTSTYAKQAIKLGDLKKNRAVGTANGKNPIAIIIPCHRIIGSDGSLTGYAGGLERKEWLLKHEHSLPGFNQLKLFG</sequence>
<dbReference type="EC" id="2.1.1.63" evidence="9"/>
<feature type="active site" description="Nucleophile; methyl group acceptor" evidence="9">
    <location>
        <position position="125"/>
    </location>
</feature>
<evidence type="ECO:0000256" key="9">
    <source>
        <dbReference type="HAMAP-Rule" id="MF_00772"/>
    </source>
</evidence>
<name>A0A150XFC0_9BACT</name>
<dbReference type="InterPro" id="IPR036217">
    <property type="entry name" value="MethylDNA_cys_MeTrfase_DNAb"/>
</dbReference>
<evidence type="ECO:0000256" key="1">
    <source>
        <dbReference type="ARBA" id="ARBA00001286"/>
    </source>
</evidence>
<dbReference type="PANTHER" id="PTHR10815:SF13">
    <property type="entry name" value="METHYLATED-DNA--PROTEIN-CYSTEINE METHYLTRANSFERASE"/>
    <property type="match status" value="1"/>
</dbReference>
<dbReference type="OrthoDB" id="9802228at2"/>
<comment type="function">
    <text evidence="9">Involved in the cellular defense against the biological effects of O6-methylguanine (O6-MeG) and O4-methylthymine (O4-MeT) in DNA. Repairs the methylated nucleobase in DNA by stoichiometrically transferring the methyl group to a cysteine residue in the enzyme. This is a suicide reaction: the enzyme is irreversibly inactivated.</text>
</comment>
<dbReference type="Proteomes" id="UP000075606">
    <property type="component" value="Unassembled WGS sequence"/>
</dbReference>
<evidence type="ECO:0000259" key="10">
    <source>
        <dbReference type="Pfam" id="PF01035"/>
    </source>
</evidence>
<dbReference type="Gene3D" id="1.10.10.10">
    <property type="entry name" value="Winged helix-like DNA-binding domain superfamily/Winged helix DNA-binding domain"/>
    <property type="match status" value="1"/>
</dbReference>
<evidence type="ECO:0000313" key="12">
    <source>
        <dbReference type="EMBL" id="KYG77393.1"/>
    </source>
</evidence>
<dbReference type="Pfam" id="PF02870">
    <property type="entry name" value="Methyltransf_1N"/>
    <property type="match status" value="1"/>
</dbReference>
<dbReference type="PANTHER" id="PTHR10815">
    <property type="entry name" value="METHYLATED-DNA--PROTEIN-CYSTEINE METHYLTRANSFERASE"/>
    <property type="match status" value="1"/>
</dbReference>
<dbReference type="GO" id="GO:0006307">
    <property type="term" value="P:DNA alkylation repair"/>
    <property type="evidence" value="ECO:0007669"/>
    <property type="project" value="UniProtKB-UniRule"/>
</dbReference>
<evidence type="ECO:0000256" key="4">
    <source>
        <dbReference type="ARBA" id="ARBA00022603"/>
    </source>
</evidence>
<dbReference type="PROSITE" id="PS00374">
    <property type="entry name" value="MGMT"/>
    <property type="match status" value="1"/>
</dbReference>
<dbReference type="CDD" id="cd06445">
    <property type="entry name" value="ATase"/>
    <property type="match status" value="1"/>
</dbReference>
<dbReference type="SUPFAM" id="SSF53155">
    <property type="entry name" value="Methylated DNA-protein cysteine methyltransferase domain"/>
    <property type="match status" value="1"/>
</dbReference>
<dbReference type="InterPro" id="IPR001497">
    <property type="entry name" value="MethylDNA_cys_MeTrfase_AS"/>
</dbReference>
<gene>
    <name evidence="12" type="ORF">AWW68_01080</name>
</gene>
<dbReference type="STRING" id="333140.AWW68_01080"/>
<comment type="caution">
    <text evidence="12">The sequence shown here is derived from an EMBL/GenBank/DDBJ whole genome shotgun (WGS) entry which is preliminary data.</text>
</comment>
<proteinExistence type="inferred from homology"/>
<reference evidence="12 13" key="1">
    <citation type="submission" date="2016-01" db="EMBL/GenBank/DDBJ databases">
        <title>Genome sequencing of Roseivirga spongicola UST030701-084.</title>
        <authorList>
            <person name="Selvaratnam C."/>
            <person name="Thevarajoo S."/>
            <person name="Goh K.M."/>
            <person name="Ee R."/>
            <person name="Chan K.-G."/>
            <person name="Chong C.S."/>
        </authorList>
    </citation>
    <scope>NUCLEOTIDE SEQUENCE [LARGE SCALE GENOMIC DNA]</scope>
    <source>
        <strain evidence="12 13">UST030701-084</strain>
    </source>
</reference>
<dbReference type="GO" id="GO:0032259">
    <property type="term" value="P:methylation"/>
    <property type="evidence" value="ECO:0007669"/>
    <property type="project" value="UniProtKB-KW"/>
</dbReference>
<comment type="subcellular location">
    <subcellularLocation>
        <location evidence="9">Cytoplasm</location>
    </subcellularLocation>
</comment>
<keyword evidence="6 9" id="KW-0227">DNA damage</keyword>
<dbReference type="NCBIfam" id="TIGR00589">
    <property type="entry name" value="ogt"/>
    <property type="match status" value="1"/>
</dbReference>
<dbReference type="InterPro" id="IPR008332">
    <property type="entry name" value="MethylG_MeTrfase_N"/>
</dbReference>
<dbReference type="InterPro" id="IPR036388">
    <property type="entry name" value="WH-like_DNA-bd_sf"/>
</dbReference>
<dbReference type="HAMAP" id="MF_00772">
    <property type="entry name" value="OGT"/>
    <property type="match status" value="1"/>
</dbReference>
<dbReference type="GO" id="GO:0005737">
    <property type="term" value="C:cytoplasm"/>
    <property type="evidence" value="ECO:0007669"/>
    <property type="project" value="UniProtKB-SubCell"/>
</dbReference>
<evidence type="ECO:0000259" key="11">
    <source>
        <dbReference type="Pfam" id="PF02870"/>
    </source>
</evidence>
<comment type="miscellaneous">
    <text evidence="9">This enzyme catalyzes only one turnover and therefore is not strictly catalytic. According to one definition, an enzyme is a biocatalyst that acts repeatedly and over many reaction cycles.</text>
</comment>
<dbReference type="InterPro" id="IPR023546">
    <property type="entry name" value="MGMT"/>
</dbReference>
<evidence type="ECO:0000313" key="13">
    <source>
        <dbReference type="Proteomes" id="UP000075606"/>
    </source>
</evidence>
<dbReference type="EMBL" id="LRPC01000001">
    <property type="protein sequence ID" value="KYG77393.1"/>
    <property type="molecule type" value="Genomic_DNA"/>
</dbReference>
<protein>
    <recommendedName>
        <fullName evidence="9">Methylated-DNA--protein-cysteine methyltransferase</fullName>
        <ecNumber evidence="9">2.1.1.63</ecNumber>
    </recommendedName>
    <alternativeName>
        <fullName evidence="9">6-O-methylguanine-DNA methyltransferase</fullName>
        <shortName evidence="9">MGMT</shortName>
    </alternativeName>
    <alternativeName>
        <fullName evidence="9">O-6-methylguanine-DNA-alkyltransferase</fullName>
    </alternativeName>
</protein>
<dbReference type="InterPro" id="IPR036631">
    <property type="entry name" value="MGMT_N_sf"/>
</dbReference>
<evidence type="ECO:0000256" key="6">
    <source>
        <dbReference type="ARBA" id="ARBA00022763"/>
    </source>
</evidence>
<evidence type="ECO:0000256" key="3">
    <source>
        <dbReference type="ARBA" id="ARBA00022490"/>
    </source>
</evidence>
<comment type="similarity">
    <text evidence="2 9">Belongs to the MGMT family.</text>
</comment>
<comment type="catalytic activity">
    <reaction evidence="1 9">
        <text>a 4-O-methyl-thymidine in DNA + L-cysteinyl-[protein] = a thymidine in DNA + S-methyl-L-cysteinyl-[protein]</text>
        <dbReference type="Rhea" id="RHEA:53428"/>
        <dbReference type="Rhea" id="RHEA-COMP:10131"/>
        <dbReference type="Rhea" id="RHEA-COMP:10132"/>
        <dbReference type="Rhea" id="RHEA-COMP:13555"/>
        <dbReference type="Rhea" id="RHEA-COMP:13556"/>
        <dbReference type="ChEBI" id="CHEBI:29950"/>
        <dbReference type="ChEBI" id="CHEBI:82612"/>
        <dbReference type="ChEBI" id="CHEBI:137386"/>
        <dbReference type="ChEBI" id="CHEBI:137387"/>
        <dbReference type="EC" id="2.1.1.63"/>
    </reaction>
</comment>
<dbReference type="Pfam" id="PF01035">
    <property type="entry name" value="DNA_binding_1"/>
    <property type="match status" value="1"/>
</dbReference>
<dbReference type="InterPro" id="IPR014048">
    <property type="entry name" value="MethylDNA_cys_MeTrfase_DNA-bd"/>
</dbReference>
<feature type="domain" description="Methylated-DNA-[protein]-cysteine S-methyltransferase DNA binding" evidence="10">
    <location>
        <begin position="74"/>
        <end position="153"/>
    </location>
</feature>
<evidence type="ECO:0000256" key="8">
    <source>
        <dbReference type="ARBA" id="ARBA00049348"/>
    </source>
</evidence>
<evidence type="ECO:0000256" key="2">
    <source>
        <dbReference type="ARBA" id="ARBA00008711"/>
    </source>
</evidence>
<dbReference type="GO" id="GO:0003908">
    <property type="term" value="F:methylated-DNA-[protein]-cysteine S-methyltransferase activity"/>
    <property type="evidence" value="ECO:0007669"/>
    <property type="project" value="UniProtKB-UniRule"/>
</dbReference>
<dbReference type="AlphaFoldDB" id="A0A150XFC0"/>
<feature type="domain" description="Methylguanine DNA methyltransferase ribonuclease-like" evidence="11">
    <location>
        <begin position="7"/>
        <end position="70"/>
    </location>
</feature>
<organism evidence="12 13">
    <name type="scientific">Roseivirga spongicola</name>
    <dbReference type="NCBI Taxonomy" id="333140"/>
    <lineage>
        <taxon>Bacteria</taxon>
        <taxon>Pseudomonadati</taxon>
        <taxon>Bacteroidota</taxon>
        <taxon>Cytophagia</taxon>
        <taxon>Cytophagales</taxon>
        <taxon>Roseivirgaceae</taxon>
        <taxon>Roseivirga</taxon>
    </lineage>
</organism>
<dbReference type="Gene3D" id="3.30.160.70">
    <property type="entry name" value="Methylated DNA-protein cysteine methyltransferase domain"/>
    <property type="match status" value="1"/>
</dbReference>
<dbReference type="FunFam" id="1.10.10.10:FF:000214">
    <property type="entry name" value="Methylated-DNA--protein-cysteine methyltransferase"/>
    <property type="match status" value="1"/>
</dbReference>
<evidence type="ECO:0000256" key="5">
    <source>
        <dbReference type="ARBA" id="ARBA00022679"/>
    </source>
</evidence>
<dbReference type="RefSeq" id="WP_068215682.1">
    <property type="nucleotide sequence ID" value="NZ_CP139724.1"/>
</dbReference>
<dbReference type="SUPFAM" id="SSF46767">
    <property type="entry name" value="Methylated DNA-protein cysteine methyltransferase, C-terminal domain"/>
    <property type="match status" value="1"/>
</dbReference>
<keyword evidence="13" id="KW-1185">Reference proteome</keyword>
<keyword evidence="3 9" id="KW-0963">Cytoplasm</keyword>
<evidence type="ECO:0000256" key="7">
    <source>
        <dbReference type="ARBA" id="ARBA00023204"/>
    </source>
</evidence>
<keyword evidence="7 9" id="KW-0234">DNA repair</keyword>
<keyword evidence="4 9" id="KW-0489">Methyltransferase</keyword>
<keyword evidence="5 9" id="KW-0808">Transferase</keyword>
<accession>A0A150XFC0</accession>
<comment type="catalytic activity">
    <reaction evidence="8 9">
        <text>a 6-O-methyl-2'-deoxyguanosine in DNA + L-cysteinyl-[protein] = S-methyl-L-cysteinyl-[protein] + a 2'-deoxyguanosine in DNA</text>
        <dbReference type="Rhea" id="RHEA:24000"/>
        <dbReference type="Rhea" id="RHEA-COMP:10131"/>
        <dbReference type="Rhea" id="RHEA-COMP:10132"/>
        <dbReference type="Rhea" id="RHEA-COMP:11367"/>
        <dbReference type="Rhea" id="RHEA-COMP:11368"/>
        <dbReference type="ChEBI" id="CHEBI:29950"/>
        <dbReference type="ChEBI" id="CHEBI:82612"/>
        <dbReference type="ChEBI" id="CHEBI:85445"/>
        <dbReference type="ChEBI" id="CHEBI:85448"/>
        <dbReference type="EC" id="2.1.1.63"/>
    </reaction>
</comment>